<dbReference type="GeneID" id="25914594"/>
<dbReference type="AlphaFoldDB" id="A0A0L0F9F5"/>
<dbReference type="Proteomes" id="UP000054560">
    <property type="component" value="Unassembled WGS sequence"/>
</dbReference>
<proteinExistence type="predicted"/>
<keyword evidence="2" id="KW-1185">Reference proteome</keyword>
<dbReference type="EMBL" id="KQ245730">
    <property type="protein sequence ID" value="KNC73350.1"/>
    <property type="molecule type" value="Genomic_DNA"/>
</dbReference>
<dbReference type="RefSeq" id="XP_014147252.1">
    <property type="nucleotide sequence ID" value="XM_014291777.1"/>
</dbReference>
<evidence type="ECO:0000313" key="2">
    <source>
        <dbReference type="Proteomes" id="UP000054560"/>
    </source>
</evidence>
<name>A0A0L0F9F5_9EUKA</name>
<sequence>RVQLNMSAFEQSYQANRLFKLYRRDEDTERDQYTTSELNTAAEELLALDDEYVAFIRERTVIWNTTFGGRNISVAAV</sequence>
<gene>
    <name evidence="1" type="ORF">SARC_14090</name>
</gene>
<protein>
    <submittedName>
        <fullName evidence="1">Uncharacterized protein</fullName>
    </submittedName>
</protein>
<accession>A0A0L0F9F5</accession>
<evidence type="ECO:0000313" key="1">
    <source>
        <dbReference type="EMBL" id="KNC73350.1"/>
    </source>
</evidence>
<organism evidence="1 2">
    <name type="scientific">Sphaeroforma arctica JP610</name>
    <dbReference type="NCBI Taxonomy" id="667725"/>
    <lineage>
        <taxon>Eukaryota</taxon>
        <taxon>Ichthyosporea</taxon>
        <taxon>Ichthyophonida</taxon>
        <taxon>Sphaeroforma</taxon>
    </lineage>
</organism>
<feature type="non-terminal residue" evidence="1">
    <location>
        <position position="1"/>
    </location>
</feature>
<feature type="non-terminal residue" evidence="1">
    <location>
        <position position="77"/>
    </location>
</feature>
<reference evidence="1 2" key="1">
    <citation type="submission" date="2011-02" db="EMBL/GenBank/DDBJ databases">
        <title>The Genome Sequence of Sphaeroforma arctica JP610.</title>
        <authorList>
            <consortium name="The Broad Institute Genome Sequencing Platform"/>
            <person name="Russ C."/>
            <person name="Cuomo C."/>
            <person name="Young S.K."/>
            <person name="Zeng Q."/>
            <person name="Gargeya S."/>
            <person name="Alvarado L."/>
            <person name="Berlin A."/>
            <person name="Chapman S.B."/>
            <person name="Chen Z."/>
            <person name="Freedman E."/>
            <person name="Gellesch M."/>
            <person name="Goldberg J."/>
            <person name="Griggs A."/>
            <person name="Gujja S."/>
            <person name="Heilman E."/>
            <person name="Heiman D."/>
            <person name="Howarth C."/>
            <person name="Mehta T."/>
            <person name="Neiman D."/>
            <person name="Pearson M."/>
            <person name="Roberts A."/>
            <person name="Saif S."/>
            <person name="Shea T."/>
            <person name="Shenoy N."/>
            <person name="Sisk P."/>
            <person name="Stolte C."/>
            <person name="Sykes S."/>
            <person name="White J."/>
            <person name="Yandava C."/>
            <person name="Burger G."/>
            <person name="Gray M.W."/>
            <person name="Holland P.W.H."/>
            <person name="King N."/>
            <person name="Lang F.B.F."/>
            <person name="Roger A.J."/>
            <person name="Ruiz-Trillo I."/>
            <person name="Haas B."/>
            <person name="Nusbaum C."/>
            <person name="Birren B."/>
        </authorList>
    </citation>
    <scope>NUCLEOTIDE SEQUENCE [LARGE SCALE GENOMIC DNA]</scope>
    <source>
        <strain evidence="1 2">JP610</strain>
    </source>
</reference>